<dbReference type="HOGENOM" id="CLU_1857976_0_0_1"/>
<evidence type="ECO:0000313" key="3">
    <source>
        <dbReference type="Proteomes" id="UP000017836"/>
    </source>
</evidence>
<evidence type="ECO:0000256" key="1">
    <source>
        <dbReference type="SAM" id="MobiDB-lite"/>
    </source>
</evidence>
<proteinExistence type="predicted"/>
<dbReference type="Proteomes" id="UP000017836">
    <property type="component" value="Unassembled WGS sequence"/>
</dbReference>
<sequence>MVRHSSLDARTSVSHTHKRSIPLNIRALSSEGDEEGTATLTTLRRGTSRMGSLMTRARDSPEGDEGSSEASSERASEAGDSKVGDAADLDEETLGEGVLSASTAKTVEAKVAGSAVYIKWSLTEGDTSALALEEGPLN</sequence>
<feature type="compositionally biased region" description="Basic and acidic residues" evidence="1">
    <location>
        <begin position="71"/>
        <end position="85"/>
    </location>
</feature>
<dbReference type="AlphaFoldDB" id="W1NPE7"/>
<dbReference type="EMBL" id="KI396767">
    <property type="protein sequence ID" value="ERM96810.1"/>
    <property type="molecule type" value="Genomic_DNA"/>
</dbReference>
<accession>W1NPE7</accession>
<name>W1NPE7_AMBTC</name>
<protein>
    <submittedName>
        <fullName evidence="2">Uncharacterized protein</fullName>
    </submittedName>
</protein>
<keyword evidence="3" id="KW-1185">Reference proteome</keyword>
<organism evidence="2 3">
    <name type="scientific">Amborella trichopoda</name>
    <dbReference type="NCBI Taxonomy" id="13333"/>
    <lineage>
        <taxon>Eukaryota</taxon>
        <taxon>Viridiplantae</taxon>
        <taxon>Streptophyta</taxon>
        <taxon>Embryophyta</taxon>
        <taxon>Tracheophyta</taxon>
        <taxon>Spermatophyta</taxon>
        <taxon>Magnoliopsida</taxon>
        <taxon>Amborellales</taxon>
        <taxon>Amborellaceae</taxon>
        <taxon>Amborella</taxon>
    </lineage>
</organism>
<feature type="region of interest" description="Disordered" evidence="1">
    <location>
        <begin position="1"/>
        <end position="99"/>
    </location>
</feature>
<dbReference type="Gramene" id="ERM96810">
    <property type="protein sequence ID" value="ERM96810"/>
    <property type="gene ID" value="AMTR_s00128p00021230"/>
</dbReference>
<evidence type="ECO:0000313" key="2">
    <source>
        <dbReference type="EMBL" id="ERM96810.1"/>
    </source>
</evidence>
<reference evidence="3" key="1">
    <citation type="journal article" date="2013" name="Science">
        <title>The Amborella genome and the evolution of flowering plants.</title>
        <authorList>
            <consortium name="Amborella Genome Project"/>
        </authorList>
    </citation>
    <scope>NUCLEOTIDE SEQUENCE [LARGE SCALE GENOMIC DNA]</scope>
</reference>
<gene>
    <name evidence="2" type="ORF">AMTR_s00128p00021230</name>
</gene>